<dbReference type="InterPro" id="IPR029479">
    <property type="entry name" value="Nitroreductase"/>
</dbReference>
<evidence type="ECO:0000313" key="8">
    <source>
        <dbReference type="Proteomes" id="UP000191661"/>
    </source>
</evidence>
<protein>
    <submittedName>
        <fullName evidence="7">Putative nitroreductase</fullName>
    </submittedName>
</protein>
<dbReference type="InterPro" id="IPR000415">
    <property type="entry name" value="Nitroreductase-like"/>
</dbReference>
<dbReference type="SUPFAM" id="SSF55469">
    <property type="entry name" value="FMN-dependent nitroreductase-like"/>
    <property type="match status" value="1"/>
</dbReference>
<evidence type="ECO:0000259" key="6">
    <source>
        <dbReference type="Pfam" id="PF00881"/>
    </source>
</evidence>
<dbReference type="PANTHER" id="PTHR43673:SF2">
    <property type="entry name" value="NITROREDUCTASE"/>
    <property type="match status" value="1"/>
</dbReference>
<organism evidence="7 8">
    <name type="scientific">Methanobrevibacter arboriphilus JCM 13429 = DSM 1125</name>
    <dbReference type="NCBI Taxonomy" id="1300164"/>
    <lineage>
        <taxon>Archaea</taxon>
        <taxon>Methanobacteriati</taxon>
        <taxon>Methanobacteriota</taxon>
        <taxon>Methanomada group</taxon>
        <taxon>Methanobacteria</taxon>
        <taxon>Methanobacteriales</taxon>
        <taxon>Methanobacteriaceae</taxon>
        <taxon>Methanobrevibacter</taxon>
    </lineage>
</organism>
<evidence type="ECO:0000313" key="7">
    <source>
        <dbReference type="EMBL" id="OQD58980.1"/>
    </source>
</evidence>
<name>A0A1V6N2N5_METAZ</name>
<comment type="caution">
    <text evidence="7">The sequence shown here is derived from an EMBL/GenBank/DDBJ whole genome shotgun (WGS) entry which is preliminary data.</text>
</comment>
<dbReference type="Proteomes" id="UP000191661">
    <property type="component" value="Unassembled WGS sequence"/>
</dbReference>
<evidence type="ECO:0000256" key="1">
    <source>
        <dbReference type="ARBA" id="ARBA00001917"/>
    </source>
</evidence>
<keyword evidence="8" id="KW-1185">Reference proteome</keyword>
<keyword evidence="5" id="KW-0560">Oxidoreductase</keyword>
<evidence type="ECO:0000256" key="5">
    <source>
        <dbReference type="ARBA" id="ARBA00023002"/>
    </source>
</evidence>
<comment type="cofactor">
    <cofactor evidence="1">
        <name>FMN</name>
        <dbReference type="ChEBI" id="CHEBI:58210"/>
    </cofactor>
</comment>
<dbReference type="RefSeq" id="WP_080460037.1">
    <property type="nucleotide sequence ID" value="NZ_JXMW01000006.1"/>
</dbReference>
<dbReference type="PANTHER" id="PTHR43673">
    <property type="entry name" value="NAD(P)H NITROREDUCTASE YDGI-RELATED"/>
    <property type="match status" value="1"/>
</dbReference>
<dbReference type="OrthoDB" id="287850at2157"/>
<evidence type="ECO:0000256" key="4">
    <source>
        <dbReference type="ARBA" id="ARBA00022643"/>
    </source>
</evidence>
<evidence type="ECO:0000256" key="2">
    <source>
        <dbReference type="ARBA" id="ARBA00007118"/>
    </source>
</evidence>
<dbReference type="EMBL" id="JXMW01000006">
    <property type="protein sequence ID" value="OQD58980.1"/>
    <property type="molecule type" value="Genomic_DNA"/>
</dbReference>
<dbReference type="Pfam" id="PF00881">
    <property type="entry name" value="Nitroreductase"/>
    <property type="match status" value="1"/>
</dbReference>
<accession>A0A1V6N2N5</accession>
<reference evidence="7 8" key="1">
    <citation type="submission" date="2014-12" db="EMBL/GenBank/DDBJ databases">
        <title>Genome sequence of Methanobrevibacter arboriphilicus DH1, DSM1125.</title>
        <authorList>
            <person name="Poehlein A."/>
            <person name="Thauer R.K."/>
            <person name="Seedorf H."/>
            <person name="Daniel R."/>
        </authorList>
    </citation>
    <scope>NUCLEOTIDE SEQUENCE [LARGE SCALE GENOMIC DNA]</scope>
    <source>
        <strain evidence="7 8">DH1</strain>
    </source>
</reference>
<dbReference type="GO" id="GO:0016491">
    <property type="term" value="F:oxidoreductase activity"/>
    <property type="evidence" value="ECO:0007669"/>
    <property type="project" value="UniProtKB-KW"/>
</dbReference>
<feature type="domain" description="Nitroreductase" evidence="6">
    <location>
        <begin position="7"/>
        <end position="162"/>
    </location>
</feature>
<keyword evidence="3" id="KW-0285">Flavoprotein</keyword>
<evidence type="ECO:0000256" key="3">
    <source>
        <dbReference type="ARBA" id="ARBA00022630"/>
    </source>
</evidence>
<comment type="similarity">
    <text evidence="2">Belongs to the nitroreductase family.</text>
</comment>
<sequence>MNTFEVINKRRSVRSFRDEKIDENDIEKIIGTGKIAPVAGKFQITVVQNKEILNKLNDAVKEALKASGDEARIAQAENPDYNAFYGANTFVLFSAPDENPFGALDTALAAENIILASTELGLGTCYMLTPVFPLQSPENEELLKKFELPEGYKPIGAVVIGKVSSDIQYPERNDLNNVNYVK</sequence>
<gene>
    <name evidence="7" type="ORF">MBBAR_6c00900</name>
</gene>
<proteinExistence type="inferred from homology"/>
<dbReference type="AlphaFoldDB" id="A0A1V6N2N5"/>
<dbReference type="Gene3D" id="3.40.109.10">
    <property type="entry name" value="NADH Oxidase"/>
    <property type="match status" value="1"/>
</dbReference>
<keyword evidence="4" id="KW-0288">FMN</keyword>